<dbReference type="AlphaFoldDB" id="A0A197JMF8"/>
<feature type="region of interest" description="Disordered" evidence="1">
    <location>
        <begin position="450"/>
        <end position="541"/>
    </location>
</feature>
<feature type="region of interest" description="Disordered" evidence="1">
    <location>
        <begin position="371"/>
        <end position="412"/>
    </location>
</feature>
<dbReference type="EMBL" id="KV442068">
    <property type="protein sequence ID" value="OAQ26335.1"/>
    <property type="molecule type" value="Genomic_DNA"/>
</dbReference>
<feature type="compositionally biased region" description="Pro residues" evidence="1">
    <location>
        <begin position="455"/>
        <end position="464"/>
    </location>
</feature>
<feature type="region of interest" description="Disordered" evidence="1">
    <location>
        <begin position="1"/>
        <end position="86"/>
    </location>
</feature>
<evidence type="ECO:0000256" key="1">
    <source>
        <dbReference type="SAM" id="MobiDB-lite"/>
    </source>
</evidence>
<evidence type="ECO:0000313" key="2">
    <source>
        <dbReference type="EMBL" id="OAQ26335.1"/>
    </source>
</evidence>
<keyword evidence="3" id="KW-1185">Reference proteome</keyword>
<feature type="region of interest" description="Disordered" evidence="1">
    <location>
        <begin position="199"/>
        <end position="352"/>
    </location>
</feature>
<feature type="compositionally biased region" description="Pro residues" evidence="1">
    <location>
        <begin position="272"/>
        <end position="290"/>
    </location>
</feature>
<dbReference type="OrthoDB" id="163120at2759"/>
<protein>
    <submittedName>
        <fullName evidence="2">Uncharacterized protein</fullName>
    </submittedName>
</protein>
<sequence length="569" mass="59879">MDNSNDNNKNNAPGTSLQHQQQGQQQLLQQPQPQPQPQNQRKTNNQKTSLRPLPTTYKIQLHLRKGEPLERRRLTHGLPDPDPYPHIRGQDSYIILRERISARVARHPDLFWPEDGIPYIKPAESVPQKYYQQMTEDNFEEQMAKAWRMEAKRLGDEDLIVLNVFVYLKEREPKEPGPPGRPPGRGAAAVATAATAASGSGAVAGGSGSTIVRPPGAPRGPRMRPRLADGTAGPGLNAGTEAAGTSGTVRPRPLMIPGGTVPGPGTGMGLLPPRPPRPGAGRPGRPPLPPHLRRRPPPPGSHAAGEVGPGGGPGPIRRGPGRPPGRPPFRPPPPGMQGPRVRPTAVDRAVRNRILTPGEAVVAAINSSVVPAAASSSSPSASTPVTGTTGTVAAGSSASSSASSSAPSAIPAIISPNPALVSVALPSSATRTQAPRAASAYARQQHHRLTAIPQINPPPPPPAPIDQDHDMEDVDNKDNNFDDLMQDEFDQPGLEELPPQRTYDIHAPHSSSPPSAVAAPTSSSASSSSAAGQAGDGDDGDFKLINIKINGLVVPIMFDIKSLREAIFS</sequence>
<proteinExistence type="predicted"/>
<feature type="compositionally biased region" description="Low complexity" evidence="1">
    <location>
        <begin position="508"/>
        <end position="531"/>
    </location>
</feature>
<dbReference type="Proteomes" id="UP000078512">
    <property type="component" value="Unassembled WGS sequence"/>
</dbReference>
<evidence type="ECO:0000313" key="3">
    <source>
        <dbReference type="Proteomes" id="UP000078512"/>
    </source>
</evidence>
<accession>A0A197JMF8</accession>
<feature type="compositionally biased region" description="Low complexity" evidence="1">
    <location>
        <begin position="1"/>
        <end position="31"/>
    </location>
</feature>
<reference evidence="2 3" key="1">
    <citation type="submission" date="2016-05" db="EMBL/GenBank/DDBJ databases">
        <title>Genome sequencing reveals origins of a unique bacterial endosymbiosis in the earliest lineages of terrestrial Fungi.</title>
        <authorList>
            <consortium name="DOE Joint Genome Institute"/>
            <person name="Uehling J."/>
            <person name="Gryganskyi A."/>
            <person name="Hameed K."/>
            <person name="Tschaplinski T."/>
            <person name="Misztal P."/>
            <person name="Wu S."/>
            <person name="Desiro A."/>
            <person name="Vande Pol N."/>
            <person name="Du Z.-Y."/>
            <person name="Zienkiewicz A."/>
            <person name="Zienkiewicz K."/>
            <person name="Morin E."/>
            <person name="Tisserant E."/>
            <person name="Splivallo R."/>
            <person name="Hainaut M."/>
            <person name="Henrissat B."/>
            <person name="Ohm R."/>
            <person name="Kuo A."/>
            <person name="Yan J."/>
            <person name="Lipzen A."/>
            <person name="Nolan M."/>
            <person name="Labutti K."/>
            <person name="Barry K."/>
            <person name="Goldstein A."/>
            <person name="Labbe J."/>
            <person name="Schadt C."/>
            <person name="Tuskan G."/>
            <person name="Grigoriev I."/>
            <person name="Martin F."/>
            <person name="Vilgalys R."/>
            <person name="Bonito G."/>
        </authorList>
    </citation>
    <scope>NUCLEOTIDE SEQUENCE [LARGE SCALE GENOMIC DNA]</scope>
    <source>
        <strain evidence="2 3">AG-77</strain>
    </source>
</reference>
<name>A0A197JMF8_9FUNG</name>
<organism evidence="2 3">
    <name type="scientific">Linnemannia elongata AG-77</name>
    <dbReference type="NCBI Taxonomy" id="1314771"/>
    <lineage>
        <taxon>Eukaryota</taxon>
        <taxon>Fungi</taxon>
        <taxon>Fungi incertae sedis</taxon>
        <taxon>Mucoromycota</taxon>
        <taxon>Mortierellomycotina</taxon>
        <taxon>Mortierellomycetes</taxon>
        <taxon>Mortierellales</taxon>
        <taxon>Mortierellaceae</taxon>
        <taxon>Linnemannia</taxon>
    </lineage>
</organism>
<gene>
    <name evidence="2" type="ORF">K457DRAFT_140498</name>
</gene>
<feature type="compositionally biased region" description="Pro residues" evidence="1">
    <location>
        <begin position="321"/>
        <end position="336"/>
    </location>
</feature>